<evidence type="ECO:0000313" key="2">
    <source>
        <dbReference type="Proteomes" id="UP000316238"/>
    </source>
</evidence>
<protein>
    <submittedName>
        <fullName evidence="1">Uncharacterized protein</fullName>
    </submittedName>
</protein>
<name>A0A521G2G2_9BACT</name>
<comment type="caution">
    <text evidence="1">The sequence shown here is derived from an EMBL/GenBank/DDBJ whole genome shotgun (WGS) entry which is preliminary data.</text>
</comment>
<accession>A0A521G2G2</accession>
<dbReference type="EMBL" id="NQJD01000009">
    <property type="protein sequence ID" value="TAA75216.1"/>
    <property type="molecule type" value="Genomic_DNA"/>
</dbReference>
<reference evidence="1" key="1">
    <citation type="submission" date="2017-07" db="EMBL/GenBank/DDBJ databases">
        <title>The cable genome - Insights into the physiology and evolution of filamentous bacteria capable of sulfide oxidation via long distance electron transfer.</title>
        <authorList>
            <person name="Thorup C."/>
            <person name="Bjerg J.T."/>
            <person name="Schreiber L."/>
            <person name="Nielsen L.P."/>
            <person name="Kjeldsen K.U."/>
            <person name="Boesen T."/>
            <person name="Boggild A."/>
            <person name="Meysman F."/>
            <person name="Geelhoed J."/>
            <person name="Schramm A."/>
        </authorList>
    </citation>
    <scope>NUCLEOTIDE SEQUENCE [LARGE SCALE GENOMIC DNA]</scope>
    <source>
        <strain evidence="1">GS</strain>
    </source>
</reference>
<proteinExistence type="predicted"/>
<dbReference type="Proteomes" id="UP000316238">
    <property type="component" value="Unassembled WGS sequence"/>
</dbReference>
<evidence type="ECO:0000313" key="1">
    <source>
        <dbReference type="EMBL" id="TAA75216.1"/>
    </source>
</evidence>
<organism evidence="1 2">
    <name type="scientific">Candidatus Electronema aureum</name>
    <dbReference type="NCBI Taxonomy" id="2005002"/>
    <lineage>
        <taxon>Bacteria</taxon>
        <taxon>Pseudomonadati</taxon>
        <taxon>Thermodesulfobacteriota</taxon>
        <taxon>Desulfobulbia</taxon>
        <taxon>Desulfobulbales</taxon>
        <taxon>Desulfobulbaceae</taxon>
        <taxon>Candidatus Electronema</taxon>
    </lineage>
</organism>
<gene>
    <name evidence="1" type="ORF">CDV28_10929</name>
</gene>
<sequence>MLPADKKKAGDDTIPSFYRLLPVVGKQLYAADIYYLVDMIPICCGLI</sequence>
<keyword evidence="2" id="KW-1185">Reference proteome</keyword>
<dbReference type="AlphaFoldDB" id="A0A521G2G2"/>